<dbReference type="Gene3D" id="1.10.418.10">
    <property type="entry name" value="Calponin-like domain"/>
    <property type="match status" value="1"/>
</dbReference>
<evidence type="ECO:0000256" key="1">
    <source>
        <dbReference type="ARBA" id="ARBA00022737"/>
    </source>
</evidence>
<organism evidence="3">
    <name type="scientific">Cucumis melo</name>
    <name type="common">Muskmelon</name>
    <dbReference type="NCBI Taxonomy" id="3656"/>
    <lineage>
        <taxon>Eukaryota</taxon>
        <taxon>Viridiplantae</taxon>
        <taxon>Streptophyta</taxon>
        <taxon>Embryophyta</taxon>
        <taxon>Tracheophyta</taxon>
        <taxon>Spermatophyta</taxon>
        <taxon>Magnoliopsida</taxon>
        <taxon>eudicotyledons</taxon>
        <taxon>Gunneridae</taxon>
        <taxon>Pentapetalae</taxon>
        <taxon>rosids</taxon>
        <taxon>fabids</taxon>
        <taxon>Cucurbitales</taxon>
        <taxon>Cucurbitaceae</taxon>
        <taxon>Benincaseae</taxon>
        <taxon>Cucumis</taxon>
    </lineage>
</organism>
<dbReference type="SUPFAM" id="SSF47576">
    <property type="entry name" value="Calponin-homology domain, CH-domain"/>
    <property type="match status" value="1"/>
</dbReference>
<sequence length="132" mass="15241">SFGVLPKNPALLGLNERRGIRVKLKALKAKQGWGFLPFNQFCSSREVLDFKLLQMEMSFPGNSSFRPHFSFKTTSYLRWNNKIQLLANLNLKETPQLVELVDDSKEVKELIGLALEKVLLKWMNFHLEKAGY</sequence>
<name>A0A9I9EE81_CUCME</name>
<keyword evidence="2" id="KW-0009">Actin-binding</keyword>
<dbReference type="GO" id="GO:0051639">
    <property type="term" value="P:actin filament network formation"/>
    <property type="evidence" value="ECO:0007669"/>
    <property type="project" value="TreeGrafter"/>
</dbReference>
<reference evidence="3" key="1">
    <citation type="submission" date="2023-03" db="UniProtKB">
        <authorList>
            <consortium name="EnsemblPlants"/>
        </authorList>
    </citation>
    <scope>IDENTIFICATION</scope>
</reference>
<dbReference type="EnsemblPlants" id="MELO3C032531.2.1">
    <property type="protein sequence ID" value="MELO3C032531.2.1"/>
    <property type="gene ID" value="MELO3C032531.2"/>
</dbReference>
<dbReference type="GO" id="GO:0051017">
    <property type="term" value="P:actin filament bundle assembly"/>
    <property type="evidence" value="ECO:0007669"/>
    <property type="project" value="InterPro"/>
</dbReference>
<dbReference type="GO" id="GO:0051015">
    <property type="term" value="F:actin filament binding"/>
    <property type="evidence" value="ECO:0007669"/>
    <property type="project" value="InterPro"/>
</dbReference>
<dbReference type="InterPro" id="IPR036872">
    <property type="entry name" value="CH_dom_sf"/>
</dbReference>
<proteinExistence type="predicted"/>
<dbReference type="AlphaFoldDB" id="A0A9I9EE81"/>
<dbReference type="PANTHER" id="PTHR19961">
    <property type="entry name" value="FIMBRIN/PLASTIN"/>
    <property type="match status" value="1"/>
</dbReference>
<evidence type="ECO:0000313" key="3">
    <source>
        <dbReference type="EnsemblPlants" id="MELO3C032531.2.1"/>
    </source>
</evidence>
<keyword evidence="1" id="KW-0677">Repeat</keyword>
<dbReference type="GO" id="GO:0005737">
    <property type="term" value="C:cytoplasm"/>
    <property type="evidence" value="ECO:0007669"/>
    <property type="project" value="TreeGrafter"/>
</dbReference>
<protein>
    <submittedName>
        <fullName evidence="3">Uncharacterized protein</fullName>
    </submittedName>
</protein>
<dbReference type="GO" id="GO:0032432">
    <property type="term" value="C:actin filament bundle"/>
    <property type="evidence" value="ECO:0007669"/>
    <property type="project" value="TreeGrafter"/>
</dbReference>
<dbReference type="Gramene" id="MELO3C032531.2.1">
    <property type="protein sequence ID" value="MELO3C032531.2.1"/>
    <property type="gene ID" value="MELO3C032531.2"/>
</dbReference>
<accession>A0A9I9EE81</accession>
<evidence type="ECO:0000256" key="2">
    <source>
        <dbReference type="ARBA" id="ARBA00023203"/>
    </source>
</evidence>
<dbReference type="InterPro" id="IPR039959">
    <property type="entry name" value="Fimbrin/Plastin"/>
</dbReference>
<dbReference type="GO" id="GO:0005884">
    <property type="term" value="C:actin filament"/>
    <property type="evidence" value="ECO:0007669"/>
    <property type="project" value="TreeGrafter"/>
</dbReference>
<dbReference type="PANTHER" id="PTHR19961:SF79">
    <property type="entry name" value="FIMBRIN-5"/>
    <property type="match status" value="1"/>
</dbReference>